<sequence length="409" mass="45700">MSLETKTTKIKDLGKVITGGTPPTKQRQYYGNKVPLIKPTDMVLGQRYIGNTDESLSDIGVAKFKNKLVPANTPCIVTIGTIGKSCLTKEISLVNQAVNCVVVDTEKFDIMYVYYLLQLVIPTVKSLNSGTASGRENVSKSVFENIDVKVVVDKSKQAALGRQLSYYDSLIENNNRRIAILEEIAQSYYSEWFVNFDSNSQSEERKLVDSPMGKIPDGWEVKSAQDAITINPKTKLNKTTENPFVGMSGLAENSMVIDDIIQKKGNSGAKFINGDTLFARITPCLQNGKTGYVQFLTEEQPVGFGSTEFIVLRESEDLSSEFIYLLSRSNNFREHAIQSMTGATGRQRVHNDCFASFYIAVPPRELMDEFTSLVSPMFKSIFNLSKRNENLKKQRDMLLPKLILGEIEL</sequence>
<organism evidence="5 7">
    <name type="scientific">Vibrio nigripulchritudo</name>
    <dbReference type="NCBI Taxonomy" id="28173"/>
    <lineage>
        <taxon>Bacteria</taxon>
        <taxon>Pseudomonadati</taxon>
        <taxon>Pseudomonadota</taxon>
        <taxon>Gammaproteobacteria</taxon>
        <taxon>Vibrionales</taxon>
        <taxon>Vibrionaceae</taxon>
        <taxon>Vibrio</taxon>
    </lineage>
</organism>
<gene>
    <name evidence="5" type="ORF">VIBNI_A2020</name>
    <name evidence="6" type="ORF">VIBNI_A3442</name>
</gene>
<dbReference type="InterPro" id="IPR044946">
    <property type="entry name" value="Restrct_endonuc_typeI_TRD_sf"/>
</dbReference>
<dbReference type="CDD" id="cd17260">
    <property type="entry name" value="RMtype1_S_EcoEI-TRD1-CR1_like"/>
    <property type="match status" value="1"/>
</dbReference>
<dbReference type="KEGG" id="vni:VIBNI_A3442"/>
<proteinExistence type="inferred from homology"/>
<evidence type="ECO:0000256" key="1">
    <source>
        <dbReference type="ARBA" id="ARBA00010923"/>
    </source>
</evidence>
<dbReference type="PANTHER" id="PTHR30408">
    <property type="entry name" value="TYPE-1 RESTRICTION ENZYME ECOKI SPECIFICITY PROTEIN"/>
    <property type="match status" value="1"/>
</dbReference>
<dbReference type="PANTHER" id="PTHR30408:SF13">
    <property type="entry name" value="TYPE I RESTRICTION ENZYME HINDI SPECIFICITY SUBUNIT"/>
    <property type="match status" value="1"/>
</dbReference>
<dbReference type="EMBL" id="FO203526">
    <property type="protein sequence ID" value="CCO58109.1"/>
    <property type="molecule type" value="Genomic_DNA"/>
</dbReference>
<dbReference type="OrthoDB" id="9798929at2"/>
<dbReference type="GO" id="GO:0004519">
    <property type="term" value="F:endonuclease activity"/>
    <property type="evidence" value="ECO:0007669"/>
    <property type="project" value="UniProtKB-KW"/>
</dbReference>
<dbReference type="GO" id="GO:0003677">
    <property type="term" value="F:DNA binding"/>
    <property type="evidence" value="ECO:0007669"/>
    <property type="project" value="UniProtKB-KW"/>
</dbReference>
<dbReference type="GO" id="GO:0009307">
    <property type="term" value="P:DNA restriction-modification system"/>
    <property type="evidence" value="ECO:0007669"/>
    <property type="project" value="UniProtKB-KW"/>
</dbReference>
<dbReference type="InterPro" id="IPR000055">
    <property type="entry name" value="Restrct_endonuc_typeI_TRD"/>
</dbReference>
<dbReference type="KEGG" id="vni:VIBNI_A2020"/>
<dbReference type="Gene3D" id="1.10.287.1120">
    <property type="entry name" value="Bipartite methylase S protein"/>
    <property type="match status" value="1"/>
</dbReference>
<keyword evidence="5" id="KW-0540">Nuclease</keyword>
<keyword evidence="3" id="KW-0238">DNA-binding</keyword>
<dbReference type="STRING" id="28173.VIBNI_A2020"/>
<dbReference type="SUPFAM" id="SSF116734">
    <property type="entry name" value="DNA methylase specificity domain"/>
    <property type="match status" value="2"/>
</dbReference>
<evidence type="ECO:0000313" key="6">
    <source>
        <dbReference type="EMBL" id="CCO59428.1"/>
    </source>
</evidence>
<keyword evidence="5" id="KW-0378">Hydrolase</keyword>
<dbReference type="InterPro" id="IPR052021">
    <property type="entry name" value="Type-I_RS_S_subunit"/>
</dbReference>
<accession>U4K630</accession>
<evidence type="ECO:0000256" key="2">
    <source>
        <dbReference type="ARBA" id="ARBA00022747"/>
    </source>
</evidence>
<comment type="similarity">
    <text evidence="1">Belongs to the type-I restriction system S methylase family.</text>
</comment>
<dbReference type="PATRIC" id="fig|1260221.3.peg.1920"/>
<name>U4K630_9VIBR</name>
<dbReference type="AlphaFoldDB" id="U4K630"/>
<feature type="domain" description="Type I restriction modification DNA specificity" evidence="4">
    <location>
        <begin position="216"/>
        <end position="365"/>
    </location>
</feature>
<keyword evidence="7" id="KW-1185">Reference proteome</keyword>
<evidence type="ECO:0000259" key="4">
    <source>
        <dbReference type="Pfam" id="PF01420"/>
    </source>
</evidence>
<dbReference type="RefSeq" id="WP_022550947.1">
    <property type="nucleotide sequence ID" value="NC_022528.1"/>
</dbReference>
<evidence type="ECO:0000256" key="3">
    <source>
        <dbReference type="ARBA" id="ARBA00023125"/>
    </source>
</evidence>
<evidence type="ECO:0000313" key="5">
    <source>
        <dbReference type="EMBL" id="CCO58109.1"/>
    </source>
</evidence>
<dbReference type="EMBL" id="FO203526">
    <property type="protein sequence ID" value="CCO59428.1"/>
    <property type="molecule type" value="Genomic_DNA"/>
</dbReference>
<evidence type="ECO:0000313" key="7">
    <source>
        <dbReference type="Proteomes" id="UP000016895"/>
    </source>
</evidence>
<dbReference type="REBASE" id="72139">
    <property type="entry name" value="S.VniSFn1ORF3443P"/>
</dbReference>
<feature type="domain" description="Type I restriction modification DNA specificity" evidence="4">
    <location>
        <begin position="6"/>
        <end position="182"/>
    </location>
</feature>
<dbReference type="REBASE" id="72147">
    <property type="entry name" value="S.VniSFn1ORF2017P"/>
</dbReference>
<keyword evidence="2" id="KW-0680">Restriction system</keyword>
<reference evidence="5 7" key="2">
    <citation type="journal article" date="2013" name="ISME J.">
        <title>Comparative genomics of pathogenic lineages of Vibrio nigripulchritudo identifies virulence-associated traits.</title>
        <authorList>
            <person name="Goudenege D."/>
            <person name="Labreuche Y."/>
            <person name="Krin E."/>
            <person name="Ansquer D."/>
            <person name="Mangenot S."/>
            <person name="Calteau A."/>
            <person name="Medigue C."/>
            <person name="Mazel D."/>
            <person name="Polz M.F."/>
            <person name="Le Roux F."/>
        </authorList>
    </citation>
    <scope>NUCLEOTIDE SEQUENCE [LARGE SCALE GENOMIC DNA]</scope>
    <source>
        <strain evidence="5">SFn1</strain>
        <strain evidence="7">SnF1</strain>
    </source>
</reference>
<keyword evidence="5" id="KW-0255">Endonuclease</keyword>
<dbReference type="Pfam" id="PF01420">
    <property type="entry name" value="Methylase_S"/>
    <property type="match status" value="2"/>
</dbReference>
<protein>
    <submittedName>
        <fullName evidence="5">Putative Restriction endonuclease S subunit</fullName>
    </submittedName>
</protein>
<dbReference type="Gene3D" id="3.90.220.20">
    <property type="entry name" value="DNA methylase specificity domains"/>
    <property type="match status" value="2"/>
</dbReference>
<dbReference type="Proteomes" id="UP000016895">
    <property type="component" value="Chromosome 1"/>
</dbReference>
<dbReference type="CDD" id="cd17516">
    <property type="entry name" value="RMtype1_S_HinAWORF1578P-TRD2-CR2_like"/>
    <property type="match status" value="1"/>
</dbReference>
<reference evidence="5" key="1">
    <citation type="submission" date="2012-11" db="EMBL/GenBank/DDBJ databases">
        <authorList>
            <person name="Genoscope - CEA"/>
        </authorList>
    </citation>
    <scope>NUCLEOTIDE SEQUENCE</scope>
    <source>
        <strain evidence="5">SFn1</strain>
    </source>
</reference>